<sequence>MALHDRETLDITPDRDGMLNYARAILKQAEPGSPDVDVAHKILSEYGIDPTDFAQNLNKK</sequence>
<gene>
    <name evidence="1" type="ORF">NN4_19500</name>
</gene>
<evidence type="ECO:0000313" key="1">
    <source>
        <dbReference type="EMBL" id="GEM37431.1"/>
    </source>
</evidence>
<dbReference type="EMBL" id="BJXA01000009">
    <property type="protein sequence ID" value="GEM37431.1"/>
    <property type="molecule type" value="Genomic_DNA"/>
</dbReference>
<protein>
    <submittedName>
        <fullName evidence="1">Uncharacterized protein</fullName>
    </submittedName>
</protein>
<dbReference type="RefSeq" id="WP_147129572.1">
    <property type="nucleotide sequence ID" value="NZ_BJXA01000009.1"/>
</dbReference>
<name>A0A511MA99_9NOCA</name>
<comment type="caution">
    <text evidence="1">The sequence shown here is derived from an EMBL/GenBank/DDBJ whole genome shotgun (WGS) entry which is preliminary data.</text>
</comment>
<proteinExistence type="predicted"/>
<accession>A0A511MA99</accession>
<reference evidence="1 2" key="1">
    <citation type="submission" date="2019-07" db="EMBL/GenBank/DDBJ databases">
        <title>Whole genome shotgun sequence of Nocardia ninae NBRC 108245.</title>
        <authorList>
            <person name="Hosoyama A."/>
            <person name="Uohara A."/>
            <person name="Ohji S."/>
            <person name="Ichikawa N."/>
        </authorList>
    </citation>
    <scope>NUCLEOTIDE SEQUENCE [LARGE SCALE GENOMIC DNA]</scope>
    <source>
        <strain evidence="1 2">NBRC 108245</strain>
    </source>
</reference>
<dbReference type="AlphaFoldDB" id="A0A511MA99"/>
<keyword evidence="2" id="KW-1185">Reference proteome</keyword>
<dbReference type="Proteomes" id="UP000321424">
    <property type="component" value="Unassembled WGS sequence"/>
</dbReference>
<evidence type="ECO:0000313" key="2">
    <source>
        <dbReference type="Proteomes" id="UP000321424"/>
    </source>
</evidence>
<organism evidence="1 2">
    <name type="scientific">Nocardia ninae NBRC 108245</name>
    <dbReference type="NCBI Taxonomy" id="1210091"/>
    <lineage>
        <taxon>Bacteria</taxon>
        <taxon>Bacillati</taxon>
        <taxon>Actinomycetota</taxon>
        <taxon>Actinomycetes</taxon>
        <taxon>Mycobacteriales</taxon>
        <taxon>Nocardiaceae</taxon>
        <taxon>Nocardia</taxon>
    </lineage>
</organism>